<organism evidence="6 7">
    <name type="scientific">Acetivibrio ethanolgignens</name>
    <dbReference type="NCBI Taxonomy" id="290052"/>
    <lineage>
        <taxon>Bacteria</taxon>
        <taxon>Bacillati</taxon>
        <taxon>Bacillota</taxon>
        <taxon>Clostridia</taxon>
        <taxon>Eubacteriales</taxon>
        <taxon>Oscillospiraceae</taxon>
        <taxon>Acetivibrio</taxon>
    </lineage>
</organism>
<feature type="domain" description="ABC transporter" evidence="5">
    <location>
        <begin position="9"/>
        <end position="236"/>
    </location>
</feature>
<dbReference type="EMBL" id="LNAM01000221">
    <property type="protein sequence ID" value="KSV57420.1"/>
    <property type="molecule type" value="Genomic_DNA"/>
</dbReference>
<reference evidence="6 7" key="1">
    <citation type="submission" date="2015-11" db="EMBL/GenBank/DDBJ databases">
        <title>Butyribacter intestini gen. nov., sp. nov., a butyric acid-producing bacterium of the family Lachnospiraceae isolated from the human faeces.</title>
        <authorList>
            <person name="Zou Y."/>
            <person name="Xue W."/>
            <person name="Luo G."/>
            <person name="Lv M."/>
        </authorList>
    </citation>
    <scope>NUCLEOTIDE SEQUENCE [LARGE SCALE GENOMIC DNA]</scope>
    <source>
        <strain evidence="6 7">ACET-33324</strain>
    </source>
</reference>
<dbReference type="InterPro" id="IPR017871">
    <property type="entry name" value="ABC_transporter-like_CS"/>
</dbReference>
<evidence type="ECO:0000259" key="5">
    <source>
        <dbReference type="PROSITE" id="PS50893"/>
    </source>
</evidence>
<dbReference type="SMART" id="SM00382">
    <property type="entry name" value="AAA"/>
    <property type="match status" value="1"/>
</dbReference>
<dbReference type="InterPro" id="IPR027417">
    <property type="entry name" value="P-loop_NTPase"/>
</dbReference>
<dbReference type="GO" id="GO:0016887">
    <property type="term" value="F:ATP hydrolysis activity"/>
    <property type="evidence" value="ECO:0007669"/>
    <property type="project" value="InterPro"/>
</dbReference>
<dbReference type="Gene3D" id="3.40.50.300">
    <property type="entry name" value="P-loop containing nucleotide triphosphate hydrolases"/>
    <property type="match status" value="1"/>
</dbReference>
<dbReference type="Proteomes" id="UP000054874">
    <property type="component" value="Unassembled WGS sequence"/>
</dbReference>
<evidence type="ECO:0000256" key="2">
    <source>
        <dbReference type="ARBA" id="ARBA00022448"/>
    </source>
</evidence>
<keyword evidence="3" id="KW-0547">Nucleotide-binding</keyword>
<sequence length="242" mass="27075">MIEEEVYAVRTHNLFKDYKEKNVISNCNMNVKRGKIYCLVGQNGAGKTTLFKMLLGLTSATQGTAIVLGMDSEKDHLEILSRTGSLIETPVFYEHLSAKENLRIHLEYMKCNNADKIENVLEKVGLKDSSTQIVSTFSLGMRQRLAVARALIHEPELLILDEPVNGLDPVGIRDMRELFRELARQGITILMSSHFLTEVELVADDIGFLCNGTIVQEVPVQDISKENTGGLENYFMKVIQGA</sequence>
<dbReference type="InterPro" id="IPR003439">
    <property type="entry name" value="ABC_transporter-like_ATP-bd"/>
</dbReference>
<protein>
    <submittedName>
        <fullName evidence="6">ABC transporter ATP-binding protein</fullName>
    </submittedName>
</protein>
<dbReference type="PROSITE" id="PS00211">
    <property type="entry name" value="ABC_TRANSPORTER_1"/>
    <property type="match status" value="1"/>
</dbReference>
<name>A0A0V8QAD5_9FIRM</name>
<dbReference type="RefSeq" id="WP_058354335.1">
    <property type="nucleotide sequence ID" value="NZ_CABMMD010000221.1"/>
</dbReference>
<keyword evidence="4 6" id="KW-0067">ATP-binding</keyword>
<dbReference type="SUPFAM" id="SSF52540">
    <property type="entry name" value="P-loop containing nucleoside triphosphate hydrolases"/>
    <property type="match status" value="1"/>
</dbReference>
<evidence type="ECO:0000256" key="3">
    <source>
        <dbReference type="ARBA" id="ARBA00022741"/>
    </source>
</evidence>
<evidence type="ECO:0000256" key="1">
    <source>
        <dbReference type="ARBA" id="ARBA00005417"/>
    </source>
</evidence>
<keyword evidence="7" id="KW-1185">Reference proteome</keyword>
<dbReference type="PANTHER" id="PTHR43335:SF8">
    <property type="entry name" value="ABC TRANSPORTER, ATP-BINDING PROTEIN"/>
    <property type="match status" value="1"/>
</dbReference>
<dbReference type="OrthoDB" id="9809205at2"/>
<dbReference type="PANTHER" id="PTHR43335">
    <property type="entry name" value="ABC TRANSPORTER, ATP-BINDING PROTEIN"/>
    <property type="match status" value="1"/>
</dbReference>
<dbReference type="STRING" id="290052.ASU35_16280"/>
<evidence type="ECO:0000256" key="4">
    <source>
        <dbReference type="ARBA" id="ARBA00022840"/>
    </source>
</evidence>
<dbReference type="AlphaFoldDB" id="A0A0V8QAD5"/>
<evidence type="ECO:0000313" key="7">
    <source>
        <dbReference type="Proteomes" id="UP000054874"/>
    </source>
</evidence>
<gene>
    <name evidence="6" type="ORF">ASU35_16280</name>
</gene>
<keyword evidence="2" id="KW-0813">Transport</keyword>
<comment type="similarity">
    <text evidence="1">Belongs to the ABC transporter superfamily.</text>
</comment>
<comment type="caution">
    <text evidence="6">The sequence shown here is derived from an EMBL/GenBank/DDBJ whole genome shotgun (WGS) entry which is preliminary data.</text>
</comment>
<dbReference type="Pfam" id="PF00005">
    <property type="entry name" value="ABC_tran"/>
    <property type="match status" value="1"/>
</dbReference>
<accession>A0A0V8QAD5</accession>
<dbReference type="InterPro" id="IPR003593">
    <property type="entry name" value="AAA+_ATPase"/>
</dbReference>
<dbReference type="PROSITE" id="PS50893">
    <property type="entry name" value="ABC_TRANSPORTER_2"/>
    <property type="match status" value="1"/>
</dbReference>
<dbReference type="GO" id="GO:0005524">
    <property type="term" value="F:ATP binding"/>
    <property type="evidence" value="ECO:0007669"/>
    <property type="project" value="UniProtKB-KW"/>
</dbReference>
<proteinExistence type="inferred from homology"/>
<evidence type="ECO:0000313" key="6">
    <source>
        <dbReference type="EMBL" id="KSV57420.1"/>
    </source>
</evidence>